<dbReference type="Proteomes" id="UP000479190">
    <property type="component" value="Unassembled WGS sequence"/>
</dbReference>
<keyword evidence="2" id="KW-1133">Transmembrane helix</keyword>
<evidence type="ECO:0000313" key="3">
    <source>
        <dbReference type="EMBL" id="CAB0040086.1"/>
    </source>
</evidence>
<evidence type="ECO:0000313" key="4">
    <source>
        <dbReference type="Proteomes" id="UP000479190"/>
    </source>
</evidence>
<protein>
    <recommendedName>
        <fullName evidence="5">DUF659 domain-containing protein</fullName>
    </recommendedName>
</protein>
<evidence type="ECO:0008006" key="5">
    <source>
        <dbReference type="Google" id="ProtNLM"/>
    </source>
</evidence>
<feature type="region of interest" description="Disordered" evidence="1">
    <location>
        <begin position="359"/>
        <end position="415"/>
    </location>
</feature>
<evidence type="ECO:0000256" key="2">
    <source>
        <dbReference type="SAM" id="Phobius"/>
    </source>
</evidence>
<proteinExistence type="predicted"/>
<dbReference type="OrthoDB" id="7544923at2759"/>
<feature type="compositionally biased region" description="Basic and acidic residues" evidence="1">
    <location>
        <begin position="1"/>
        <end position="14"/>
    </location>
</feature>
<dbReference type="EMBL" id="CADCXV010001001">
    <property type="protein sequence ID" value="CAB0040086.1"/>
    <property type="molecule type" value="Genomic_DNA"/>
</dbReference>
<evidence type="ECO:0000256" key="1">
    <source>
        <dbReference type="SAM" id="MobiDB-lite"/>
    </source>
</evidence>
<organism evidence="3 4">
    <name type="scientific">Trichogramma brassicae</name>
    <dbReference type="NCBI Taxonomy" id="86971"/>
    <lineage>
        <taxon>Eukaryota</taxon>
        <taxon>Metazoa</taxon>
        <taxon>Ecdysozoa</taxon>
        <taxon>Arthropoda</taxon>
        <taxon>Hexapoda</taxon>
        <taxon>Insecta</taxon>
        <taxon>Pterygota</taxon>
        <taxon>Neoptera</taxon>
        <taxon>Endopterygota</taxon>
        <taxon>Hymenoptera</taxon>
        <taxon>Apocrita</taxon>
        <taxon>Proctotrupomorpha</taxon>
        <taxon>Chalcidoidea</taxon>
        <taxon>Trichogrammatidae</taxon>
        <taxon>Trichogramma</taxon>
    </lineage>
</organism>
<keyword evidence="2" id="KW-0472">Membrane</keyword>
<accession>A0A6H5IWE6</accession>
<dbReference type="AlphaFoldDB" id="A0A6H5IWE6"/>
<gene>
    <name evidence="3" type="ORF">TBRA_LOCUS11818</name>
</gene>
<sequence>MASRPHETKAVTKDGRRRKAPRADGERQRRSSRAMMTQRNVCFRRHKMADLMTPNAKMARRQKMRVVMMKLIMCIETFGVIWKALFLYNRNWQITIQSVSKYNFVTSNNLKGANVIKSKGKPSSCNTRLTRIPILCNALALVRLLVTIGSANSSFCSTWKRAPAHNHRSHFETQRRSYSYLSQSFSPWPQGHEQTSSSQVRLGHHVKRHSSIRQEVLALSTKQNCASQHTDNDTQGLDLLREGHNFATDIQSCGQHQSQRDHEAQASNKHDLCLGSVAHQFVCRGPVTDRICISSDTPQEFDKISRQPADAAPYMLKAGRSLQPFYPNMIHVTCFAHALHRLAEKIRATFNNVNELIAQPKNARDSPRASSRTAAADSEQRTSRAAQQPNGRCRQPVRQLAEQRSHHHRSSRSTRDIVTSLLLSASTCCIRDPARCSSE</sequence>
<keyword evidence="4" id="KW-1185">Reference proteome</keyword>
<reference evidence="3 4" key="1">
    <citation type="submission" date="2020-02" db="EMBL/GenBank/DDBJ databases">
        <authorList>
            <person name="Ferguson B K."/>
        </authorList>
    </citation>
    <scope>NUCLEOTIDE SEQUENCE [LARGE SCALE GENOMIC DNA]</scope>
</reference>
<keyword evidence="2" id="KW-0812">Transmembrane</keyword>
<feature type="transmembrane region" description="Helical" evidence="2">
    <location>
        <begin position="67"/>
        <end position="88"/>
    </location>
</feature>
<feature type="region of interest" description="Disordered" evidence="1">
    <location>
        <begin position="1"/>
        <end position="35"/>
    </location>
</feature>
<name>A0A6H5IWE6_9HYME</name>